<evidence type="ECO:0000313" key="1">
    <source>
        <dbReference type="EMBL" id="MDB7084948.1"/>
    </source>
</evidence>
<sequence length="481" mass="54971">MFNAIKNVIERIKSVMFPTKDIEKYLNIEIAVSSTMSNSIELWEKILGGEAPWINKKEGVFSLNIANAVCKELTDTSTNELVSSISGNDFIDKQYQYLIKDINDWLQWGLGEGGIALKPYISNNQIIVDYIRADMFFPVEFNNRKEITAAVFLEQISKGKFIYSRLEYQKYENGLHTFDNYAFVRKADNHEVNFNQYSDLGNQIDLHSVSEWMDLEPHYEIGNVDRPLFAYFKAPGINTVDFTSPLGTPCYENAIDLIKEAEKQYSRYLWEYQGGELAIDASADLFDIERGTNKPVLPNGKDRLYRTYDYDTSSNVGNGGSNKFIDVFAPTLRDESYARGFNNILKRIEFNCGLSYGDLSDPQAIEKTAEEIKSSKQRKYNTVTAIQNELDNVFEHIAYIMNIYAVGLGKANSMNISLNNDWGDSVLVDSEKQRNIDLQEVNIGLMPEWKYKMKWQGLTEQQAKAEVAESSSNGLEYDDEE</sequence>
<dbReference type="RefSeq" id="WP_272019104.1">
    <property type="nucleotide sequence ID" value="NZ_CAXMZC010000001.1"/>
</dbReference>
<accession>A0AB35IMT2</accession>
<proteinExistence type="predicted"/>
<comment type="caution">
    <text evidence="1">The sequence shown here is derived from an EMBL/GenBank/DDBJ whole genome shotgun (WGS) entry which is preliminary data.</text>
</comment>
<gene>
    <name evidence="1" type="ORF">PM738_14155</name>
</gene>
<protein>
    <recommendedName>
        <fullName evidence="3">Phage portal protein</fullName>
    </recommendedName>
</protein>
<reference evidence="1" key="1">
    <citation type="submission" date="2023-01" db="EMBL/GenBank/DDBJ databases">
        <title>Human gut microbiome strain richness.</title>
        <authorList>
            <person name="Chen-Liaw A."/>
        </authorList>
    </citation>
    <scope>NUCLEOTIDE SEQUENCE</scope>
    <source>
        <strain evidence="1">1001217st2_G6_1001217B_191108</strain>
    </source>
</reference>
<dbReference type="EMBL" id="JAQLKE010000027">
    <property type="protein sequence ID" value="MDB7084948.1"/>
    <property type="molecule type" value="Genomic_DNA"/>
</dbReference>
<dbReference type="Proteomes" id="UP001211987">
    <property type="component" value="Unassembled WGS sequence"/>
</dbReference>
<dbReference type="AlphaFoldDB" id="A0AB35IMT2"/>
<evidence type="ECO:0008006" key="3">
    <source>
        <dbReference type="Google" id="ProtNLM"/>
    </source>
</evidence>
<organism evidence="1 2">
    <name type="scientific">Thomasclavelia ramosa</name>
    <dbReference type="NCBI Taxonomy" id="1547"/>
    <lineage>
        <taxon>Bacteria</taxon>
        <taxon>Bacillati</taxon>
        <taxon>Bacillota</taxon>
        <taxon>Erysipelotrichia</taxon>
        <taxon>Erysipelotrichales</taxon>
        <taxon>Coprobacillaceae</taxon>
        <taxon>Thomasclavelia</taxon>
    </lineage>
</organism>
<evidence type="ECO:0000313" key="2">
    <source>
        <dbReference type="Proteomes" id="UP001211987"/>
    </source>
</evidence>
<name>A0AB35IMT2_9FIRM</name>